<keyword evidence="3" id="KW-1185">Reference proteome</keyword>
<sequence>MLGSTPGQAQITLSLITFLFIVSLADCYPSRSTRSPDHGPDSANAQKNFNIQKSPLPVFLSFDSPSPFLRRHVAISTSFARSELYGPLAWIADMAMTKYAAERLPTSLKIYSMRSGHQFGTLPRDIIRPSDQLARDIRSATLYEDDAGAMIDLVILGSCEADLERFGPDLLKAWDERPHNKKFMLTCGVHNDQTTDWFKYIPEWSRCGSLRVIPMSNHIIDYFHSMFKTFADQTGVEAQHQSPYKYIKTDVPCSAVLQDDYQQERMNYERIFHDLTRLLREDSQGWGYSWSAQERKYVADNASLQPPFVFHLIGAGEISVPSELQGVVVKNAGLDTSFYELSQSIDLVVPAFLNRECRRRQASSAVYSAAMSHIPLLTTQDLLKCYPHLTSEGVILRPSTISEMEAIGLFRGAKVNGAQITEVSKEGRQSPIRFNDHSVGLDVSSELAEDSPSAVVFTSLKHHWQVVRNAREQEMGLPIQKEDFILLYSTARTTTLTPQIIVEAFRKTGTYPINRAAVSEEQMAPSTETALFTSFPADLASPIKAVLAANWFPVHPQTLSDGAESSLGGELTITSNNGISDNPFKIHDPSQYTLSKWAKTMNFLLEKTSASFLAKPKGELTGGETIPKPVFEWPGHDLLPDWNVPRRLPTPPALTLLRELGKSKSFSDVLESCLETANAQLILAHLDIARL</sequence>
<feature type="signal peptide" evidence="1">
    <location>
        <begin position="1"/>
        <end position="27"/>
    </location>
</feature>
<reference evidence="3" key="2">
    <citation type="submission" date="2015-01" db="EMBL/GenBank/DDBJ databases">
        <title>Evolutionary Origins and Diversification of the Mycorrhizal Mutualists.</title>
        <authorList>
            <consortium name="DOE Joint Genome Institute"/>
            <consortium name="Mycorrhizal Genomics Consortium"/>
            <person name="Kohler A."/>
            <person name="Kuo A."/>
            <person name="Nagy L.G."/>
            <person name="Floudas D."/>
            <person name="Copeland A."/>
            <person name="Barry K.W."/>
            <person name="Cichocki N."/>
            <person name="Veneault-Fourrey C."/>
            <person name="LaButti K."/>
            <person name="Lindquist E.A."/>
            <person name="Lipzen A."/>
            <person name="Lundell T."/>
            <person name="Morin E."/>
            <person name="Murat C."/>
            <person name="Riley R."/>
            <person name="Ohm R."/>
            <person name="Sun H."/>
            <person name="Tunlid A."/>
            <person name="Henrissat B."/>
            <person name="Grigoriev I.V."/>
            <person name="Hibbett D.S."/>
            <person name="Martin F."/>
        </authorList>
    </citation>
    <scope>NUCLEOTIDE SEQUENCE [LARGE SCALE GENOMIC DNA]</scope>
    <source>
        <strain evidence="3">MUT 4182</strain>
    </source>
</reference>
<feature type="chain" id="PRO_5002166339" description="Glycosyltransferase family 1 protein" evidence="1">
    <location>
        <begin position="28"/>
        <end position="691"/>
    </location>
</feature>
<dbReference type="AlphaFoldDB" id="A0A0C3K5K5"/>
<keyword evidence="1" id="KW-0732">Signal</keyword>
<gene>
    <name evidence="2" type="ORF">M407DRAFT_33668</name>
</gene>
<dbReference type="Proteomes" id="UP000054248">
    <property type="component" value="Unassembled WGS sequence"/>
</dbReference>
<organism evidence="2 3">
    <name type="scientific">Tulasnella calospora MUT 4182</name>
    <dbReference type="NCBI Taxonomy" id="1051891"/>
    <lineage>
        <taxon>Eukaryota</taxon>
        <taxon>Fungi</taxon>
        <taxon>Dikarya</taxon>
        <taxon>Basidiomycota</taxon>
        <taxon>Agaricomycotina</taxon>
        <taxon>Agaricomycetes</taxon>
        <taxon>Cantharellales</taxon>
        <taxon>Tulasnellaceae</taxon>
        <taxon>Tulasnella</taxon>
    </lineage>
</organism>
<evidence type="ECO:0000256" key="1">
    <source>
        <dbReference type="SAM" id="SignalP"/>
    </source>
</evidence>
<evidence type="ECO:0000313" key="3">
    <source>
        <dbReference type="Proteomes" id="UP000054248"/>
    </source>
</evidence>
<accession>A0A0C3K5K5</accession>
<name>A0A0C3K5K5_9AGAM</name>
<dbReference type="EMBL" id="KN823505">
    <property type="protein sequence ID" value="KIO16683.1"/>
    <property type="molecule type" value="Genomic_DNA"/>
</dbReference>
<proteinExistence type="predicted"/>
<reference evidence="2 3" key="1">
    <citation type="submission" date="2014-04" db="EMBL/GenBank/DDBJ databases">
        <authorList>
            <consortium name="DOE Joint Genome Institute"/>
            <person name="Kuo A."/>
            <person name="Girlanda M."/>
            <person name="Perotto S."/>
            <person name="Kohler A."/>
            <person name="Nagy L.G."/>
            <person name="Floudas D."/>
            <person name="Copeland A."/>
            <person name="Barry K.W."/>
            <person name="Cichocki N."/>
            <person name="Veneault-Fourrey C."/>
            <person name="LaButti K."/>
            <person name="Lindquist E.A."/>
            <person name="Lipzen A."/>
            <person name="Lundell T."/>
            <person name="Morin E."/>
            <person name="Murat C."/>
            <person name="Sun H."/>
            <person name="Tunlid A."/>
            <person name="Henrissat B."/>
            <person name="Grigoriev I.V."/>
            <person name="Hibbett D.S."/>
            <person name="Martin F."/>
            <person name="Nordberg H.P."/>
            <person name="Cantor M.N."/>
            <person name="Hua S.X."/>
        </authorList>
    </citation>
    <scope>NUCLEOTIDE SEQUENCE [LARGE SCALE GENOMIC DNA]</scope>
    <source>
        <strain evidence="2 3">MUT 4182</strain>
    </source>
</reference>
<dbReference type="OrthoDB" id="549336at2759"/>
<protein>
    <recommendedName>
        <fullName evidence="4">Glycosyltransferase family 1 protein</fullName>
    </recommendedName>
</protein>
<evidence type="ECO:0008006" key="4">
    <source>
        <dbReference type="Google" id="ProtNLM"/>
    </source>
</evidence>
<evidence type="ECO:0000313" key="2">
    <source>
        <dbReference type="EMBL" id="KIO16683.1"/>
    </source>
</evidence>
<dbReference type="HOGENOM" id="CLU_398599_0_0_1"/>